<dbReference type="Gramene" id="KVI06251">
    <property type="protein sequence ID" value="KVI06251"/>
    <property type="gene ID" value="Ccrd_015403"/>
</dbReference>
<accession>A0A103YBW1</accession>
<evidence type="ECO:0000259" key="13">
    <source>
        <dbReference type="PROSITE" id="PS50893"/>
    </source>
</evidence>
<protein>
    <submittedName>
        <fullName evidence="15">AAA+ ATPase domain-containing protein</fullName>
    </submittedName>
</protein>
<feature type="domain" description="ABC transmembrane type-1" evidence="14">
    <location>
        <begin position="663"/>
        <end position="948"/>
    </location>
</feature>
<evidence type="ECO:0000256" key="10">
    <source>
        <dbReference type="ARBA" id="ARBA00023180"/>
    </source>
</evidence>
<evidence type="ECO:0000313" key="16">
    <source>
        <dbReference type="Proteomes" id="UP000243975"/>
    </source>
</evidence>
<keyword evidence="16" id="KW-1185">Reference proteome</keyword>
<keyword evidence="7" id="KW-0067">ATP-binding</keyword>
<dbReference type="GO" id="GO:0140359">
    <property type="term" value="F:ABC-type transporter activity"/>
    <property type="evidence" value="ECO:0007669"/>
    <property type="project" value="InterPro"/>
</dbReference>
<evidence type="ECO:0000256" key="9">
    <source>
        <dbReference type="ARBA" id="ARBA00023136"/>
    </source>
</evidence>
<dbReference type="FunFam" id="3.40.50.300:FF:000066">
    <property type="entry name" value="ABC transporter B family member 1"/>
    <property type="match status" value="1"/>
</dbReference>
<feature type="domain" description="ABC transporter" evidence="13">
    <location>
        <begin position="987"/>
        <end position="1262"/>
    </location>
</feature>
<dbReference type="PROSITE" id="PS50893">
    <property type="entry name" value="ABC_TRANSPORTER_2"/>
    <property type="match status" value="2"/>
</dbReference>
<keyword evidence="4 12" id="KW-0812">Transmembrane</keyword>
<feature type="transmembrane region" description="Helical" evidence="12">
    <location>
        <begin position="172"/>
        <end position="193"/>
    </location>
</feature>
<keyword evidence="3" id="KW-0813">Transport</keyword>
<dbReference type="InterPro" id="IPR027417">
    <property type="entry name" value="P-loop_NTPase"/>
</dbReference>
<dbReference type="CDD" id="cd18578">
    <property type="entry name" value="ABC_6TM_Pgp_ABCB1_D2_like"/>
    <property type="match status" value="1"/>
</dbReference>
<dbReference type="PANTHER" id="PTHR45136:SF2">
    <property type="entry name" value="ABC TRANSPORTER DOMAIN-CONTAINING PROTEIN"/>
    <property type="match status" value="1"/>
</dbReference>
<dbReference type="CDD" id="cd03249">
    <property type="entry name" value="ABC_MTABC3_MDL1_MDL2"/>
    <property type="match status" value="2"/>
</dbReference>
<dbReference type="Proteomes" id="UP000243975">
    <property type="component" value="Unassembled WGS sequence"/>
</dbReference>
<evidence type="ECO:0000256" key="12">
    <source>
        <dbReference type="SAM" id="Phobius"/>
    </source>
</evidence>
<evidence type="ECO:0000313" key="15">
    <source>
        <dbReference type="EMBL" id="KVI06251.1"/>
    </source>
</evidence>
<dbReference type="GO" id="GO:0016887">
    <property type="term" value="F:ATP hydrolysis activity"/>
    <property type="evidence" value="ECO:0007669"/>
    <property type="project" value="InterPro"/>
</dbReference>
<feature type="transmembrane region" description="Helical" evidence="12">
    <location>
        <begin position="88"/>
        <end position="111"/>
    </location>
</feature>
<feature type="compositionally biased region" description="Basic and acidic residues" evidence="11">
    <location>
        <begin position="1"/>
        <end position="12"/>
    </location>
</feature>
<dbReference type="Gene3D" id="3.40.50.300">
    <property type="entry name" value="P-loop containing nucleotide triphosphate hydrolases"/>
    <property type="match status" value="2"/>
</dbReference>
<feature type="transmembrane region" description="Helical" evidence="12">
    <location>
        <begin position="286"/>
        <end position="307"/>
    </location>
</feature>
<feature type="transmembrane region" description="Helical" evidence="12">
    <location>
        <begin position="808"/>
        <end position="828"/>
    </location>
</feature>
<keyword evidence="9 12" id="KW-0472">Membrane</keyword>
<feature type="domain" description="ABC transmembrane type-1" evidence="14">
    <location>
        <begin position="48"/>
        <end position="312"/>
    </location>
</feature>
<dbReference type="SUPFAM" id="SSF52540">
    <property type="entry name" value="P-loop containing nucleoside triphosphate hydrolases"/>
    <property type="match status" value="2"/>
</dbReference>
<evidence type="ECO:0000256" key="6">
    <source>
        <dbReference type="ARBA" id="ARBA00022741"/>
    </source>
</evidence>
<comment type="similarity">
    <text evidence="2">Belongs to the ABC transporter superfamily. ABCB family. Multidrug resistance exporter (TC 3.A.1.201) subfamily.</text>
</comment>
<dbReference type="PROSITE" id="PS50929">
    <property type="entry name" value="ABC_TM1F"/>
    <property type="match status" value="2"/>
</dbReference>
<feature type="transmembrane region" description="Helical" evidence="12">
    <location>
        <begin position="43"/>
        <end position="68"/>
    </location>
</feature>
<keyword evidence="8 12" id="KW-1133">Transmembrane helix</keyword>
<dbReference type="PROSITE" id="PS00211">
    <property type="entry name" value="ABC_TRANSPORTER_1"/>
    <property type="match status" value="2"/>
</dbReference>
<dbReference type="Pfam" id="PF00664">
    <property type="entry name" value="ABC_membrane"/>
    <property type="match status" value="3"/>
</dbReference>
<comment type="subcellular location">
    <subcellularLocation>
        <location evidence="1">Cell membrane</location>
        <topology evidence="1">Multi-pass membrane protein</topology>
    </subcellularLocation>
</comment>
<feature type="region of interest" description="Disordered" evidence="11">
    <location>
        <begin position="1"/>
        <end position="28"/>
    </location>
</feature>
<feature type="transmembrane region" description="Helical" evidence="12">
    <location>
        <begin position="783"/>
        <end position="802"/>
    </location>
</feature>
<dbReference type="EMBL" id="LEKV01001843">
    <property type="protein sequence ID" value="KVI06251.1"/>
    <property type="molecule type" value="Genomic_DNA"/>
</dbReference>
<proteinExistence type="inferred from homology"/>
<evidence type="ECO:0000259" key="14">
    <source>
        <dbReference type="PROSITE" id="PS50929"/>
    </source>
</evidence>
<evidence type="ECO:0000256" key="3">
    <source>
        <dbReference type="ARBA" id="ARBA00022448"/>
    </source>
</evidence>
<evidence type="ECO:0000256" key="11">
    <source>
        <dbReference type="SAM" id="MobiDB-lite"/>
    </source>
</evidence>
<sequence length="1278" mass="140595">MEKFAQRMEKDNVSSSKPESSEKRRMPPGLLGTIAEHADWVDIVLMTLGTAGCIANGLSMSLIMLVLSRMTNSYASMASINPADINQYALTYMYVAIVVGSGAFIEGFCWGHTAERQSSRMRIKYLKAVLRQEIGYFDNTLEASRIPDFIANLWMFATAELTAMYLCWRLAIVALPAMFVLILPGVVYGTLLAKNEEKLQEAYAVAGGIAEQAFSSIKTVHSYAGEERMVNRFSTALGPTLTLGIKQGLLKGMAFGSIGIIFAIFALMSWYGSILVIEKGIKGGDILSAGVCIVYGGFGLGASLMNIKHFAEAKISAALVSKMIDRVPSIDSTDEQGETISAVKGELEFRDIDFAYPSRPESLVLKKFNLKLKAYQTVGLVGHSGSGKSTVINLLERFYDPTEGGILLDGISIKSLQLKWLRSQLGLVSQEPILFATSIKENIIFGKEGATDEEIVEAAKKSNAHNFITQLPNGYNTLVGELGTQMSGGQKQRISIARALLREPKILLLDEATSSLDSHSEKAVQEALTHASVGRTTIVIAHCLYAIRHADLIVVIKSGEVIESGSHDELTRNTCGSYSIMVSQLKTMVVDGKTQPPSEGIGVKILESPGRDATTMAEETINGQKLTGSHLKEVKNQQSDEEYIRPSWWHLMQMTAPEWKSTLMGSIGALISGSVQPLIALFQAAMLSIFFLKDHDEIRSQTRTLCYAFIAISASAIIASVIQHYFFGVMGETLTKKIRLAMFERIMSFEIEWFDQENNSTGALCSRLSTDTLMVRNLVADRLAFFAQSISASILAITWGLLLSWRLALVAISLQLFIVGSFYLKLVMTRNMSKKILHAQNKSSGIASEAVGNHRIITAYYSQEQVMRLYEDTQKGPKKESQKQPLYAGMALFTRQFLTTTNIAVLYWYGGKLLYQGDITYKHMFQTFYIVVTAGILIAEAGSMTEDLSVGTNALKSIFTILKRDGKMDPLKHDALNPTRINGQIQLREVDFVYLTRPTKMVLNGLSLKIEAGEVAALVGTSGSGKSTIIGMIQRFYDPTKGSVEVDGIDIKCYNLKALRSFIAWVGQEPTLFAGTVKENIAYGKENATEAEMIQAASLANIHEFIRFIFYYTLYLILVRDIACSKNLLPFAFYLTQTSVTVINYVCSSMKDGYDTVCGERGMQLSGGQKQRIAIARAILKNPAILLLDEATSALDVRSETIVQDAIEKTMVGRTCVIIAHRLSTIQRSNKIVVMDNGSVVEEGSHHDLLAKGEKGAYFSLFSLQQQSFASNKENPCS</sequence>
<dbReference type="PANTHER" id="PTHR45136">
    <property type="entry name" value="ABC TRANSPORTER DOMAIN-CONTAINING PROTEIN"/>
    <property type="match status" value="1"/>
</dbReference>
<evidence type="ECO:0000256" key="4">
    <source>
        <dbReference type="ARBA" id="ARBA00022692"/>
    </source>
</evidence>
<dbReference type="Gene3D" id="1.20.1560.10">
    <property type="entry name" value="ABC transporter type 1, transmembrane domain"/>
    <property type="match status" value="1"/>
</dbReference>
<feature type="transmembrane region" description="Helical" evidence="12">
    <location>
        <begin position="253"/>
        <end position="274"/>
    </location>
</feature>
<dbReference type="Pfam" id="PF00005">
    <property type="entry name" value="ABC_tran"/>
    <property type="match status" value="2"/>
</dbReference>
<keyword evidence="10" id="KW-0325">Glycoprotein</keyword>
<name>A0A103YBW1_CYNCS</name>
<evidence type="ECO:0000256" key="7">
    <source>
        <dbReference type="ARBA" id="ARBA00022840"/>
    </source>
</evidence>
<dbReference type="SMART" id="SM00382">
    <property type="entry name" value="AAA"/>
    <property type="match status" value="2"/>
</dbReference>
<dbReference type="InterPro" id="IPR036640">
    <property type="entry name" value="ABC1_TM_sf"/>
</dbReference>
<dbReference type="OMA" id="YETRSHW"/>
<dbReference type="InterPro" id="IPR003439">
    <property type="entry name" value="ABC_transporter-like_ATP-bd"/>
</dbReference>
<dbReference type="InterPro" id="IPR011527">
    <property type="entry name" value="ABC1_TM_dom"/>
</dbReference>
<evidence type="ECO:0000256" key="1">
    <source>
        <dbReference type="ARBA" id="ARBA00004651"/>
    </source>
</evidence>
<dbReference type="GO" id="GO:0005886">
    <property type="term" value="C:plasma membrane"/>
    <property type="evidence" value="ECO:0007669"/>
    <property type="project" value="UniProtKB-SubCell"/>
</dbReference>
<feature type="transmembrane region" description="Helical" evidence="12">
    <location>
        <begin position="704"/>
        <end position="727"/>
    </location>
</feature>
<comment type="caution">
    <text evidence="15">The sequence shown here is derived from an EMBL/GenBank/DDBJ whole genome shotgun (WGS) entry which is preliminary data.</text>
</comment>
<dbReference type="AlphaFoldDB" id="A0A103YBW1"/>
<feature type="domain" description="ABC transporter" evidence="13">
    <location>
        <begin position="347"/>
        <end position="583"/>
    </location>
</feature>
<reference evidence="15 16" key="1">
    <citation type="journal article" date="2016" name="Sci. Rep.">
        <title>The genome sequence of the outbreeding globe artichoke constructed de novo incorporating a phase-aware low-pass sequencing strategy of F1 progeny.</title>
        <authorList>
            <person name="Scaglione D."/>
            <person name="Reyes-Chin-Wo S."/>
            <person name="Acquadro A."/>
            <person name="Froenicke L."/>
            <person name="Portis E."/>
            <person name="Beitel C."/>
            <person name="Tirone M."/>
            <person name="Mauro R."/>
            <person name="Lo Monaco A."/>
            <person name="Mauromicale G."/>
            <person name="Faccioli P."/>
            <person name="Cattivelli L."/>
            <person name="Rieseberg L."/>
            <person name="Michelmore R."/>
            <person name="Lanteri S."/>
        </authorList>
    </citation>
    <scope>NUCLEOTIDE SEQUENCE [LARGE SCALE GENOMIC DNA]</scope>
    <source>
        <strain evidence="15">2C</strain>
    </source>
</reference>
<gene>
    <name evidence="15" type="ORF">Ccrd_015403</name>
</gene>
<dbReference type="SUPFAM" id="SSF90123">
    <property type="entry name" value="ABC transporter transmembrane region"/>
    <property type="match status" value="2"/>
</dbReference>
<dbReference type="InterPro" id="IPR003593">
    <property type="entry name" value="AAA+_ATPase"/>
</dbReference>
<organism evidence="15 16">
    <name type="scientific">Cynara cardunculus var. scolymus</name>
    <name type="common">Globe artichoke</name>
    <name type="synonym">Cynara scolymus</name>
    <dbReference type="NCBI Taxonomy" id="59895"/>
    <lineage>
        <taxon>Eukaryota</taxon>
        <taxon>Viridiplantae</taxon>
        <taxon>Streptophyta</taxon>
        <taxon>Embryophyta</taxon>
        <taxon>Tracheophyta</taxon>
        <taxon>Spermatophyta</taxon>
        <taxon>Magnoliopsida</taxon>
        <taxon>eudicotyledons</taxon>
        <taxon>Gunneridae</taxon>
        <taxon>Pentapetalae</taxon>
        <taxon>asterids</taxon>
        <taxon>campanulids</taxon>
        <taxon>Asterales</taxon>
        <taxon>Asteraceae</taxon>
        <taxon>Carduoideae</taxon>
        <taxon>Cardueae</taxon>
        <taxon>Carduinae</taxon>
        <taxon>Cynara</taxon>
    </lineage>
</organism>
<keyword evidence="5" id="KW-0677">Repeat</keyword>
<dbReference type="GO" id="GO:0005524">
    <property type="term" value="F:ATP binding"/>
    <property type="evidence" value="ECO:0007669"/>
    <property type="project" value="UniProtKB-KW"/>
</dbReference>
<evidence type="ECO:0000256" key="8">
    <source>
        <dbReference type="ARBA" id="ARBA00022989"/>
    </source>
</evidence>
<evidence type="ECO:0000256" key="5">
    <source>
        <dbReference type="ARBA" id="ARBA00022737"/>
    </source>
</evidence>
<dbReference type="CDD" id="cd18577">
    <property type="entry name" value="ABC_6TM_Pgp_ABCB1_D1_like"/>
    <property type="match status" value="1"/>
</dbReference>
<keyword evidence="6" id="KW-0547">Nucleotide-binding</keyword>
<dbReference type="InterPro" id="IPR017871">
    <property type="entry name" value="ABC_transporter-like_CS"/>
</dbReference>
<evidence type="ECO:0000256" key="2">
    <source>
        <dbReference type="ARBA" id="ARBA00007577"/>
    </source>
</evidence>
<feature type="transmembrane region" description="Helical" evidence="12">
    <location>
        <begin position="667"/>
        <end position="692"/>
    </location>
</feature>